<sequence>MTGGLSARAEAVFAAEAGGLTGLFSGLALGADLGVAFGMGFGLDSLSGTDGILAGILA</sequence>
<name>E6PYM8_9ZZZZ</name>
<reference evidence="1" key="1">
    <citation type="submission" date="2009-10" db="EMBL/GenBank/DDBJ databases">
        <title>Diversity of trophic interactions inside an arsenic-rich microbial ecosystem.</title>
        <authorList>
            <person name="Bertin P.N."/>
            <person name="Heinrich-Salmeron A."/>
            <person name="Pelletier E."/>
            <person name="Goulhen-Chollet F."/>
            <person name="Arsene-Ploetze F."/>
            <person name="Gallien S."/>
            <person name="Calteau A."/>
            <person name="Vallenet D."/>
            <person name="Casiot C."/>
            <person name="Chane-Woon-Ming B."/>
            <person name="Giloteaux L."/>
            <person name="Barakat M."/>
            <person name="Bonnefoy V."/>
            <person name="Bruneel O."/>
            <person name="Chandler M."/>
            <person name="Cleiss J."/>
            <person name="Duran R."/>
            <person name="Elbaz-Poulichet F."/>
            <person name="Fonknechten N."/>
            <person name="Lauga B."/>
            <person name="Mornico D."/>
            <person name="Ortet P."/>
            <person name="Schaeffer C."/>
            <person name="Siguier P."/>
            <person name="Alexander Thil Smith A."/>
            <person name="Van Dorsselaer A."/>
            <person name="Weissenbach J."/>
            <person name="Medigue C."/>
            <person name="Le Paslier D."/>
        </authorList>
    </citation>
    <scope>NUCLEOTIDE SEQUENCE</scope>
</reference>
<proteinExistence type="predicted"/>
<protein>
    <submittedName>
        <fullName evidence="1">Uncharacterized protein</fullName>
    </submittedName>
</protein>
<gene>
    <name evidence="1" type="ORF">CARN3_1017</name>
</gene>
<dbReference type="EMBL" id="CABN01000083">
    <property type="protein sequence ID" value="CBI00037.1"/>
    <property type="molecule type" value="Genomic_DNA"/>
</dbReference>
<organism evidence="1">
    <name type="scientific">mine drainage metagenome</name>
    <dbReference type="NCBI Taxonomy" id="410659"/>
    <lineage>
        <taxon>unclassified sequences</taxon>
        <taxon>metagenomes</taxon>
        <taxon>ecological metagenomes</taxon>
    </lineage>
</organism>
<dbReference type="AlphaFoldDB" id="E6PYM8"/>
<comment type="caution">
    <text evidence="1">The sequence shown here is derived from an EMBL/GenBank/DDBJ whole genome shotgun (WGS) entry which is preliminary data.</text>
</comment>
<evidence type="ECO:0000313" key="1">
    <source>
        <dbReference type="EMBL" id="CBI00037.1"/>
    </source>
</evidence>
<accession>E6PYM8</accession>